<keyword evidence="1" id="KW-0694">RNA-binding</keyword>
<dbReference type="InterPro" id="IPR001584">
    <property type="entry name" value="Integrase_cat-core"/>
</dbReference>
<feature type="domain" description="Integrase catalytic" evidence="2">
    <location>
        <begin position="1"/>
        <end position="77"/>
    </location>
</feature>
<evidence type="ECO:0000313" key="3">
    <source>
        <dbReference type="EMBL" id="MBW0521589.1"/>
    </source>
</evidence>
<dbReference type="PANTHER" id="PTHR11439">
    <property type="entry name" value="GAG-POL-RELATED RETROTRANSPOSON"/>
    <property type="match status" value="1"/>
</dbReference>
<dbReference type="EMBL" id="AVOT02028945">
    <property type="protein sequence ID" value="MBW0521589.1"/>
    <property type="molecule type" value="Genomic_DNA"/>
</dbReference>
<dbReference type="PANTHER" id="PTHR11439:SF467">
    <property type="entry name" value="INTEGRASE CATALYTIC DOMAIN-CONTAINING PROTEIN"/>
    <property type="match status" value="1"/>
</dbReference>
<comment type="caution">
    <text evidence="3">The sequence shown here is derived from an EMBL/GenBank/DDBJ whole genome shotgun (WGS) entry which is preliminary data.</text>
</comment>
<dbReference type="Proteomes" id="UP000765509">
    <property type="component" value="Unassembled WGS sequence"/>
</dbReference>
<gene>
    <name evidence="3" type="ORF">O181_061304</name>
</gene>
<dbReference type="PROSITE" id="PS50994">
    <property type="entry name" value="INTEGRASE"/>
    <property type="match status" value="1"/>
</dbReference>
<proteinExistence type="predicted"/>
<dbReference type="GO" id="GO:0005634">
    <property type="term" value="C:nucleus"/>
    <property type="evidence" value="ECO:0007669"/>
    <property type="project" value="UniProtKB-ARBA"/>
</dbReference>
<organism evidence="3 4">
    <name type="scientific">Austropuccinia psidii MF-1</name>
    <dbReference type="NCBI Taxonomy" id="1389203"/>
    <lineage>
        <taxon>Eukaryota</taxon>
        <taxon>Fungi</taxon>
        <taxon>Dikarya</taxon>
        <taxon>Basidiomycota</taxon>
        <taxon>Pucciniomycotina</taxon>
        <taxon>Pucciniomycetes</taxon>
        <taxon>Pucciniales</taxon>
        <taxon>Sphaerophragmiaceae</taxon>
        <taxon>Austropuccinia</taxon>
    </lineage>
</organism>
<keyword evidence="4" id="KW-1185">Reference proteome</keyword>
<dbReference type="GO" id="GO:0003723">
    <property type="term" value="F:RNA binding"/>
    <property type="evidence" value="ECO:0007669"/>
    <property type="project" value="UniProtKB-KW"/>
</dbReference>
<dbReference type="OrthoDB" id="7691805at2759"/>
<dbReference type="InterPro" id="IPR012337">
    <property type="entry name" value="RNaseH-like_sf"/>
</dbReference>
<dbReference type="InterPro" id="IPR013103">
    <property type="entry name" value="RVT_2"/>
</dbReference>
<reference evidence="3" key="1">
    <citation type="submission" date="2021-03" db="EMBL/GenBank/DDBJ databases">
        <title>Draft genome sequence of rust myrtle Austropuccinia psidii MF-1, a brazilian biotype.</title>
        <authorList>
            <person name="Quecine M.C."/>
            <person name="Pachon D.M.R."/>
            <person name="Bonatelli M.L."/>
            <person name="Correr F.H."/>
            <person name="Franceschini L.M."/>
            <person name="Leite T.F."/>
            <person name="Margarido G.R.A."/>
            <person name="Almeida C.A."/>
            <person name="Ferrarezi J.A."/>
            <person name="Labate C.A."/>
        </authorList>
    </citation>
    <scope>NUCLEOTIDE SEQUENCE</scope>
    <source>
        <strain evidence="3">MF-1</strain>
    </source>
</reference>
<dbReference type="SUPFAM" id="SSF53098">
    <property type="entry name" value="Ribonuclease H-like"/>
    <property type="match status" value="1"/>
</dbReference>
<name>A0A9Q3I0F9_9BASI</name>
<dbReference type="CDD" id="cd09272">
    <property type="entry name" value="RNase_HI_RT_Ty1"/>
    <property type="match status" value="1"/>
</dbReference>
<dbReference type="InterPro" id="IPR036397">
    <property type="entry name" value="RNaseH_sf"/>
</dbReference>
<dbReference type="Pfam" id="PF07727">
    <property type="entry name" value="RVT_2"/>
    <property type="match status" value="1"/>
</dbReference>
<sequence>MKGITHEQSLPLYHKQNGVAERYNRSVANMGQTLLQGSGLGNQFWGYAFMWAAYTNNNIPNKKRAIQHPLSYCLVRSHNWRGQGYLARKRTSTSPKNIAKKTCHFTGILRKGNLSSNDVARLRTKMDVPFLLNNIRLGDFTKEETFAKQERTAENIIKPSDKILRGYKEAMSSDKREEWANAIDEELQDMRRMEVFEIAPLGDKHHIINGGWVFAKKIDNLSGRTRYKARYVAQGNRQYYDKEYKETFSPTATFSALRLLLTWAAKHKWLVHSFDFTTAYLNAPIDMDLWIKPPDGLNIPKGMGCRLKKALYGTKQAGRCWWEHLSSKLKALGFERSAFNSSVYFNTKDKGVTWIQVDNGIVIAQTREALERLRMGLEETFLIKWKDGVESLIGMEIQWHEVGFMLTQQRLIRNIVTASWDGKKLANTPLPPKQELRGKLTGTTCAGAGASALGITATPAWIPPPHPGPRPEDLSERRTHHGFVGCEFSRSTHGYLLMVHGCAVAWSSKRLTTVASSTSHAEYMALSLASRQDMWLKRLIHDVFNTTLNLLLQCNNELAIRVSNDSGSNKRTRHLDRDFYIVNEMLYNKEATLEWVSTKDMKADGLTKSLGPLLHKNFTSYFLT</sequence>
<evidence type="ECO:0000313" key="4">
    <source>
        <dbReference type="Proteomes" id="UP000765509"/>
    </source>
</evidence>
<dbReference type="Gene3D" id="3.30.420.10">
    <property type="entry name" value="Ribonuclease H-like superfamily/Ribonuclease H"/>
    <property type="match status" value="1"/>
</dbReference>
<accession>A0A9Q3I0F9</accession>
<dbReference type="GO" id="GO:0015074">
    <property type="term" value="P:DNA integration"/>
    <property type="evidence" value="ECO:0007669"/>
    <property type="project" value="InterPro"/>
</dbReference>
<evidence type="ECO:0000256" key="1">
    <source>
        <dbReference type="ARBA" id="ARBA00022884"/>
    </source>
</evidence>
<dbReference type="AlphaFoldDB" id="A0A9Q3I0F9"/>
<protein>
    <recommendedName>
        <fullName evidence="2">Integrase catalytic domain-containing protein</fullName>
    </recommendedName>
</protein>
<evidence type="ECO:0000259" key="2">
    <source>
        <dbReference type="PROSITE" id="PS50994"/>
    </source>
</evidence>